<comment type="subunit">
    <text evidence="7">Homodimer.</text>
</comment>
<feature type="binding site" evidence="7">
    <location>
        <position position="218"/>
    </location>
    <ligand>
        <name>Zn(2+)</name>
        <dbReference type="ChEBI" id="CHEBI:29105"/>
        <label>1</label>
    </ligand>
</feature>
<evidence type="ECO:0000256" key="7">
    <source>
        <dbReference type="HAMAP-Rule" id="MF_01152"/>
    </source>
</evidence>
<gene>
    <name evidence="7 12" type="primary">dnaJ</name>
    <name evidence="12" type="ORF">JJN12_06005</name>
</gene>
<evidence type="ECO:0000256" key="9">
    <source>
        <dbReference type="SAM" id="MobiDB-lite"/>
    </source>
</evidence>
<dbReference type="PROSITE" id="PS51188">
    <property type="entry name" value="ZF_CR"/>
    <property type="match status" value="1"/>
</dbReference>
<feature type="repeat" description="CXXCXGXG motif" evidence="7">
    <location>
        <begin position="158"/>
        <end position="165"/>
    </location>
</feature>
<reference evidence="12 13" key="1">
    <citation type="submission" date="2021-01" db="EMBL/GenBank/DDBJ databases">
        <title>Isolation and description of Catonella massiliensis sp. nov., a novel Catonella species, isolated from a stable periodontitis subject.</title>
        <authorList>
            <person name="Antezack A."/>
            <person name="Boxberger M."/>
            <person name="La Scola B."/>
            <person name="Monnet-Corti V."/>
        </authorList>
    </citation>
    <scope>NUCLEOTIDE SEQUENCE [LARGE SCALE GENOMIC DNA]</scope>
    <source>
        <strain evidence="12 13">Marseille-Q4567</strain>
    </source>
</reference>
<keyword evidence="6 7" id="KW-0143">Chaperone</keyword>
<keyword evidence="7" id="KW-0963">Cytoplasm</keyword>
<feature type="binding site" evidence="7">
    <location>
        <position position="201"/>
    </location>
    <ligand>
        <name>Zn(2+)</name>
        <dbReference type="ChEBI" id="CHEBI:29105"/>
        <label>2</label>
    </ligand>
</feature>
<comment type="caution">
    <text evidence="12">The sequence shown here is derived from an EMBL/GenBank/DDBJ whole genome shotgun (WGS) entry which is preliminary data.</text>
</comment>
<accession>A0ABS1J091</accession>
<keyword evidence="4 7" id="KW-0863">Zinc-finger</keyword>
<proteinExistence type="inferred from homology"/>
<feature type="repeat" description="CXXCXGXG motif" evidence="7">
    <location>
        <begin position="201"/>
        <end position="208"/>
    </location>
</feature>
<comment type="subcellular location">
    <subcellularLocation>
        <location evidence="7">Cytoplasm</location>
    </subcellularLocation>
</comment>
<comment type="cofactor">
    <cofactor evidence="7">
        <name>Zn(2+)</name>
        <dbReference type="ChEBI" id="CHEBI:29105"/>
    </cofactor>
    <text evidence="7">Binds 2 Zn(2+) ions per monomer.</text>
</comment>
<dbReference type="Proteomes" id="UP000604730">
    <property type="component" value="Unassembled WGS sequence"/>
</dbReference>
<evidence type="ECO:0000256" key="1">
    <source>
        <dbReference type="ARBA" id="ARBA00022705"/>
    </source>
</evidence>
<feature type="binding site" evidence="7">
    <location>
        <position position="175"/>
    </location>
    <ligand>
        <name>Zn(2+)</name>
        <dbReference type="ChEBI" id="CHEBI:29105"/>
        <label>2</label>
    </ligand>
</feature>
<evidence type="ECO:0000313" key="12">
    <source>
        <dbReference type="EMBL" id="MBK5897344.1"/>
    </source>
</evidence>
<evidence type="ECO:0000256" key="3">
    <source>
        <dbReference type="ARBA" id="ARBA00022737"/>
    </source>
</evidence>
<dbReference type="SMART" id="SM00271">
    <property type="entry name" value="DnaJ"/>
    <property type="match status" value="1"/>
</dbReference>
<sequence length="422" mass="45581">MADQKRDYYEVLGVAKNASADELKKAYRVLAKKYHPDANPGDKEAEAKFKEASEAYAVLSDDEKRKQYDQFGHAAFSNGGGPGAGGFDFSDIDLGDIFGSFFGGGGGGFDFFGGGGGGRRSSNSPQKGANIHYSLRIKFDEAVKGCKKEITLDMKEECATCHGSGAKAGTNPVTCSKCGGSGQVTYTQQSLFGMVRNVQTCPDCHGTGKIVKDKCPDCRGTGYITRRKTIEVDIPAGIDDGQAIRIRDKGEPGTNGGPRGDLLVEVHVPSHPNFQRDGYDIYSSVPISFTQAALGGDIRISTVDGDVIYTVKPGTQTDSRVRLRGKGMPTLRNKDVRGDHYITFIVQTPASLTKEQKRILEELDETFETRYRAKGNPAEAKPNASQSTSSAAKDEGKGKKGKSSKRKSFVDNIKDIGRDFFE</sequence>
<evidence type="ECO:0000259" key="11">
    <source>
        <dbReference type="PROSITE" id="PS51188"/>
    </source>
</evidence>
<dbReference type="InterPro" id="IPR036410">
    <property type="entry name" value="HSP_DnaJ_Cys-rich_dom_sf"/>
</dbReference>
<evidence type="ECO:0000256" key="8">
    <source>
        <dbReference type="PROSITE-ProRule" id="PRU00546"/>
    </source>
</evidence>
<dbReference type="SUPFAM" id="SSF46565">
    <property type="entry name" value="Chaperone J-domain"/>
    <property type="match status" value="1"/>
</dbReference>
<keyword evidence="2 7" id="KW-0479">Metal-binding</keyword>
<dbReference type="NCBIfam" id="NF008035">
    <property type="entry name" value="PRK10767.1"/>
    <property type="match status" value="1"/>
</dbReference>
<feature type="binding site" evidence="7">
    <location>
        <position position="178"/>
    </location>
    <ligand>
        <name>Zn(2+)</name>
        <dbReference type="ChEBI" id="CHEBI:29105"/>
        <label>2</label>
    </ligand>
</feature>
<evidence type="ECO:0000259" key="10">
    <source>
        <dbReference type="PROSITE" id="PS50076"/>
    </source>
</evidence>
<dbReference type="PANTHER" id="PTHR43096:SF52">
    <property type="entry name" value="DNAJ HOMOLOG 1, MITOCHONDRIAL-RELATED"/>
    <property type="match status" value="1"/>
</dbReference>
<dbReference type="Gene3D" id="6.20.20.10">
    <property type="match status" value="2"/>
</dbReference>
<feature type="domain" description="J" evidence="10">
    <location>
        <begin position="7"/>
        <end position="72"/>
    </location>
</feature>
<feature type="region of interest" description="Disordered" evidence="9">
    <location>
        <begin position="370"/>
        <end position="409"/>
    </location>
</feature>
<dbReference type="Pfam" id="PF00684">
    <property type="entry name" value="DnaJ_CXXCXGXG"/>
    <property type="match status" value="1"/>
</dbReference>
<keyword evidence="1 7" id="KW-0235">DNA replication</keyword>
<evidence type="ECO:0000256" key="6">
    <source>
        <dbReference type="ARBA" id="ARBA00023186"/>
    </source>
</evidence>
<keyword evidence="7" id="KW-0346">Stress response</keyword>
<dbReference type="PRINTS" id="PR00625">
    <property type="entry name" value="JDOMAIN"/>
</dbReference>
<dbReference type="InterPro" id="IPR001623">
    <property type="entry name" value="DnaJ_domain"/>
</dbReference>
<feature type="repeat" description="CXXCXGXG motif" evidence="7">
    <location>
        <begin position="215"/>
        <end position="222"/>
    </location>
</feature>
<dbReference type="Gene3D" id="2.60.260.20">
    <property type="entry name" value="Urease metallochaperone UreE, N-terminal domain"/>
    <property type="match status" value="2"/>
</dbReference>
<feature type="domain" description="CR-type" evidence="11">
    <location>
        <begin position="145"/>
        <end position="227"/>
    </location>
</feature>
<feature type="binding site" evidence="7">
    <location>
        <position position="161"/>
    </location>
    <ligand>
        <name>Zn(2+)</name>
        <dbReference type="ChEBI" id="CHEBI:29105"/>
        <label>1</label>
    </ligand>
</feature>
<feature type="repeat" description="CXXCXGXG motif" evidence="7">
    <location>
        <begin position="175"/>
        <end position="182"/>
    </location>
</feature>
<keyword evidence="13" id="KW-1185">Reference proteome</keyword>
<dbReference type="CDD" id="cd10747">
    <property type="entry name" value="DnaJ_C"/>
    <property type="match status" value="1"/>
</dbReference>
<dbReference type="InterPro" id="IPR001305">
    <property type="entry name" value="HSP_DnaJ_Cys-rich_dom"/>
</dbReference>
<comment type="function">
    <text evidence="7">Participates actively in the response to hyperosmotic and heat shock by preventing the aggregation of stress-denatured proteins and by disaggregating proteins, also in an autonomous, DnaK-independent fashion. Unfolded proteins bind initially to DnaJ; upon interaction with the DnaJ-bound protein, DnaK hydrolyzes its bound ATP, resulting in the formation of a stable complex. GrpE releases ADP from DnaK; ATP binding to DnaK triggers the release of the substrate protein, thus completing the reaction cycle. Several rounds of ATP-dependent interactions between DnaJ, DnaK and GrpE are required for fully efficient folding. Also involved, together with DnaK and GrpE, in the DNA replication of plasmids through activation of initiation proteins.</text>
</comment>
<evidence type="ECO:0000256" key="4">
    <source>
        <dbReference type="ARBA" id="ARBA00022771"/>
    </source>
</evidence>
<dbReference type="NCBIfam" id="TIGR02349">
    <property type="entry name" value="DnaJ_bact"/>
    <property type="match status" value="1"/>
</dbReference>
<dbReference type="Pfam" id="PF01556">
    <property type="entry name" value="DnaJ_C"/>
    <property type="match status" value="1"/>
</dbReference>
<dbReference type="PROSITE" id="PS00636">
    <property type="entry name" value="DNAJ_1"/>
    <property type="match status" value="1"/>
</dbReference>
<dbReference type="CDD" id="cd06257">
    <property type="entry name" value="DnaJ"/>
    <property type="match status" value="1"/>
</dbReference>
<feature type="binding site" evidence="7">
    <location>
        <position position="215"/>
    </location>
    <ligand>
        <name>Zn(2+)</name>
        <dbReference type="ChEBI" id="CHEBI:29105"/>
        <label>1</label>
    </ligand>
</feature>
<dbReference type="SUPFAM" id="SSF49493">
    <property type="entry name" value="HSP40/DnaJ peptide-binding domain"/>
    <property type="match status" value="2"/>
</dbReference>
<dbReference type="CDD" id="cd10719">
    <property type="entry name" value="DnaJ_zf"/>
    <property type="match status" value="1"/>
</dbReference>
<dbReference type="InterPro" id="IPR036869">
    <property type="entry name" value="J_dom_sf"/>
</dbReference>
<dbReference type="EMBL" id="JAEPRJ010000001">
    <property type="protein sequence ID" value="MBK5897344.1"/>
    <property type="molecule type" value="Genomic_DNA"/>
</dbReference>
<dbReference type="Gene3D" id="1.10.287.110">
    <property type="entry name" value="DnaJ domain"/>
    <property type="match status" value="1"/>
</dbReference>
<evidence type="ECO:0000313" key="13">
    <source>
        <dbReference type="Proteomes" id="UP000604730"/>
    </source>
</evidence>
<dbReference type="Pfam" id="PF00226">
    <property type="entry name" value="DnaJ"/>
    <property type="match status" value="1"/>
</dbReference>
<dbReference type="InterPro" id="IPR012724">
    <property type="entry name" value="DnaJ"/>
</dbReference>
<comment type="domain">
    <text evidence="7">The J domain is necessary and sufficient to stimulate DnaK ATPase activity. Zinc center 1 plays an important role in the autonomous, DnaK-independent chaperone activity of DnaJ. Zinc center 2 is essential for interaction with DnaK and for DnaJ activity.</text>
</comment>
<feature type="binding site" evidence="7">
    <location>
        <position position="158"/>
    </location>
    <ligand>
        <name>Zn(2+)</name>
        <dbReference type="ChEBI" id="CHEBI:29105"/>
        <label>1</label>
    </ligand>
</feature>
<dbReference type="PANTHER" id="PTHR43096">
    <property type="entry name" value="DNAJ HOMOLOG 1, MITOCHONDRIAL-RELATED"/>
    <property type="match status" value="1"/>
</dbReference>
<name>A0ABS1J091_9FIRM</name>
<comment type="similarity">
    <text evidence="7">Belongs to the DnaJ family.</text>
</comment>
<dbReference type="SUPFAM" id="SSF57938">
    <property type="entry name" value="DnaJ/Hsp40 cysteine-rich domain"/>
    <property type="match status" value="1"/>
</dbReference>
<keyword evidence="5 7" id="KW-0862">Zinc</keyword>
<dbReference type="HAMAP" id="MF_01152">
    <property type="entry name" value="DnaJ"/>
    <property type="match status" value="1"/>
</dbReference>
<dbReference type="RefSeq" id="WP_208428835.1">
    <property type="nucleotide sequence ID" value="NZ_JAEPRJ010000001.1"/>
</dbReference>
<organism evidence="12 13">
    <name type="scientific">Catonella massiliensis</name>
    <dbReference type="NCBI Taxonomy" id="2799636"/>
    <lineage>
        <taxon>Bacteria</taxon>
        <taxon>Bacillati</taxon>
        <taxon>Bacillota</taxon>
        <taxon>Clostridia</taxon>
        <taxon>Lachnospirales</taxon>
        <taxon>Lachnospiraceae</taxon>
        <taxon>Catonella</taxon>
    </lineage>
</organism>
<feature type="zinc finger region" description="CR-type" evidence="8">
    <location>
        <begin position="145"/>
        <end position="227"/>
    </location>
</feature>
<evidence type="ECO:0000256" key="2">
    <source>
        <dbReference type="ARBA" id="ARBA00022723"/>
    </source>
</evidence>
<feature type="binding site" evidence="7">
    <location>
        <position position="204"/>
    </location>
    <ligand>
        <name>Zn(2+)</name>
        <dbReference type="ChEBI" id="CHEBI:29105"/>
        <label>2</label>
    </ligand>
</feature>
<evidence type="ECO:0000256" key="5">
    <source>
        <dbReference type="ARBA" id="ARBA00022833"/>
    </source>
</evidence>
<keyword evidence="3 7" id="KW-0677">Repeat</keyword>
<dbReference type="PROSITE" id="PS50076">
    <property type="entry name" value="DNAJ_2"/>
    <property type="match status" value="1"/>
</dbReference>
<dbReference type="InterPro" id="IPR018253">
    <property type="entry name" value="DnaJ_domain_CS"/>
</dbReference>
<protein>
    <recommendedName>
        <fullName evidence="7">Chaperone protein DnaJ</fullName>
    </recommendedName>
</protein>
<dbReference type="InterPro" id="IPR008971">
    <property type="entry name" value="HSP40/DnaJ_pept-bd"/>
</dbReference>
<dbReference type="InterPro" id="IPR002939">
    <property type="entry name" value="DnaJ_C"/>
</dbReference>